<dbReference type="Pfam" id="PF00440">
    <property type="entry name" value="TetR_N"/>
    <property type="match status" value="1"/>
</dbReference>
<dbReference type="RefSeq" id="WP_275769026.1">
    <property type="nucleotide sequence ID" value="NZ_BAABDE010000050.1"/>
</dbReference>
<dbReference type="InterPro" id="IPR001647">
    <property type="entry name" value="HTH_TetR"/>
</dbReference>
<dbReference type="Proteomes" id="UP001501009">
    <property type="component" value="Unassembled WGS sequence"/>
</dbReference>
<comment type="caution">
    <text evidence="6">The sequence shown here is derived from an EMBL/GenBank/DDBJ whole genome shotgun (WGS) entry which is preliminary data.</text>
</comment>
<keyword evidence="2 4" id="KW-0238">DNA-binding</keyword>
<keyword evidence="7" id="KW-1185">Reference proteome</keyword>
<dbReference type="InterPro" id="IPR009057">
    <property type="entry name" value="Homeodomain-like_sf"/>
</dbReference>
<name>A0ABP7JML5_9ACTN</name>
<evidence type="ECO:0000256" key="2">
    <source>
        <dbReference type="ARBA" id="ARBA00023125"/>
    </source>
</evidence>
<feature type="domain" description="HTH tetR-type" evidence="5">
    <location>
        <begin position="8"/>
        <end position="68"/>
    </location>
</feature>
<keyword evidence="1" id="KW-0805">Transcription regulation</keyword>
<dbReference type="PANTHER" id="PTHR30055:SF234">
    <property type="entry name" value="HTH-TYPE TRANSCRIPTIONAL REGULATOR BETI"/>
    <property type="match status" value="1"/>
</dbReference>
<evidence type="ECO:0000256" key="1">
    <source>
        <dbReference type="ARBA" id="ARBA00023015"/>
    </source>
</evidence>
<evidence type="ECO:0000259" key="5">
    <source>
        <dbReference type="PROSITE" id="PS50977"/>
    </source>
</evidence>
<protein>
    <recommendedName>
        <fullName evidence="5">HTH tetR-type domain-containing protein</fullName>
    </recommendedName>
</protein>
<evidence type="ECO:0000256" key="4">
    <source>
        <dbReference type="PROSITE-ProRule" id="PRU00335"/>
    </source>
</evidence>
<dbReference type="EMBL" id="BAABDE010000050">
    <property type="protein sequence ID" value="GAA3848300.1"/>
    <property type="molecule type" value="Genomic_DNA"/>
</dbReference>
<dbReference type="PANTHER" id="PTHR30055">
    <property type="entry name" value="HTH-TYPE TRANSCRIPTIONAL REGULATOR RUTR"/>
    <property type="match status" value="1"/>
</dbReference>
<dbReference type="PROSITE" id="PS50977">
    <property type="entry name" value="HTH_TETR_2"/>
    <property type="match status" value="1"/>
</dbReference>
<feature type="DNA-binding region" description="H-T-H motif" evidence="4">
    <location>
        <begin position="31"/>
        <end position="50"/>
    </location>
</feature>
<accession>A0ABP7JML5</accession>
<evidence type="ECO:0000313" key="7">
    <source>
        <dbReference type="Proteomes" id="UP001501009"/>
    </source>
</evidence>
<dbReference type="InterPro" id="IPR050109">
    <property type="entry name" value="HTH-type_TetR-like_transc_reg"/>
</dbReference>
<evidence type="ECO:0000313" key="6">
    <source>
        <dbReference type="EMBL" id="GAA3848300.1"/>
    </source>
</evidence>
<dbReference type="Gene3D" id="1.10.357.10">
    <property type="entry name" value="Tetracycline Repressor, domain 2"/>
    <property type="match status" value="1"/>
</dbReference>
<evidence type="ECO:0000256" key="3">
    <source>
        <dbReference type="ARBA" id="ARBA00023163"/>
    </source>
</evidence>
<gene>
    <name evidence="6" type="ORF">GCM10022403_094970</name>
</gene>
<organism evidence="6 7">
    <name type="scientific">Streptomyces coacervatus</name>
    <dbReference type="NCBI Taxonomy" id="647381"/>
    <lineage>
        <taxon>Bacteria</taxon>
        <taxon>Bacillati</taxon>
        <taxon>Actinomycetota</taxon>
        <taxon>Actinomycetes</taxon>
        <taxon>Kitasatosporales</taxon>
        <taxon>Streptomycetaceae</taxon>
        <taxon>Streptomyces</taxon>
    </lineage>
</organism>
<sequence>MGRPSLAAERRQQVLQAASRCLARNGLAGATLEKIAEESGLSRSHVRHYVGNRDDLLLALVEWVQERDDRAFATAVEQAPPEQRLGVAMDHLFGPWFLSVGDETAVILELIRAGQSDEKLREAMMSGYRLMLGAIDSGLAAEFPDSTPAVRRGTAYGLLCLAIGNAVISDLDRPLGSGGLIRVAGEALVAQLGAVTAARA</sequence>
<reference evidence="7" key="1">
    <citation type="journal article" date="2019" name="Int. J. Syst. Evol. Microbiol.">
        <title>The Global Catalogue of Microorganisms (GCM) 10K type strain sequencing project: providing services to taxonomists for standard genome sequencing and annotation.</title>
        <authorList>
            <consortium name="The Broad Institute Genomics Platform"/>
            <consortium name="The Broad Institute Genome Sequencing Center for Infectious Disease"/>
            <person name="Wu L."/>
            <person name="Ma J."/>
        </authorList>
    </citation>
    <scope>NUCLEOTIDE SEQUENCE [LARGE SCALE GENOMIC DNA]</scope>
    <source>
        <strain evidence="7">JCM 17138</strain>
    </source>
</reference>
<dbReference type="SUPFAM" id="SSF46689">
    <property type="entry name" value="Homeodomain-like"/>
    <property type="match status" value="1"/>
</dbReference>
<proteinExistence type="predicted"/>
<keyword evidence="3" id="KW-0804">Transcription</keyword>